<accession>A0A1W2C3F7</accession>
<sequence>MAILGKMRTYLTSLQISSVVILLIVISPNIWGACLGDKASPKEMSVAIVPQLSHALTYSKWAPILEYVGKKTGQCFNLEIPETIPAFEKILFKGEPDFAFANPYHEVIAKKRKGYIPLFTDGKTKLTGILVVKTDSAIKNIEHLQGKEIAFPSPNAFAASLLIRAELAKKGIFIKPKYLKTHATAYRGVAMGDFVGAGGVNNTLQREEPTLKESLRILYETSGYAPHPFIANPRVPLKVRNGVTEAFITLSNTEYGRKLLEDVQIPQPIPSDYQRDFAPLENLKLEKFLVLDEG</sequence>
<dbReference type="Pfam" id="PF12974">
    <property type="entry name" value="Phosphonate-bd"/>
    <property type="match status" value="1"/>
</dbReference>
<reference evidence="1 2" key="1">
    <citation type="submission" date="2017-04" db="EMBL/GenBank/DDBJ databases">
        <authorList>
            <person name="Afonso C.L."/>
            <person name="Miller P.J."/>
            <person name="Scott M.A."/>
            <person name="Spackman E."/>
            <person name="Goraichik I."/>
            <person name="Dimitrov K.M."/>
            <person name="Suarez D.L."/>
            <person name="Swayne D.E."/>
        </authorList>
    </citation>
    <scope>NUCLEOTIDE SEQUENCE [LARGE SCALE GENOMIC DNA]</scope>
    <source>
        <strain evidence="1 2">VK13</strain>
    </source>
</reference>
<dbReference type="EMBL" id="FWXJ01000018">
    <property type="protein sequence ID" value="SMC79554.1"/>
    <property type="molecule type" value="Genomic_DNA"/>
</dbReference>
<evidence type="ECO:0000313" key="2">
    <source>
        <dbReference type="Proteomes" id="UP000192708"/>
    </source>
</evidence>
<dbReference type="PANTHER" id="PTHR35841:SF1">
    <property type="entry name" value="PHOSPHONATES-BINDING PERIPLASMIC PROTEIN"/>
    <property type="match status" value="1"/>
</dbReference>
<organism evidence="1 2">
    <name type="scientific">Polynucleobacter kasalickyi</name>
    <dbReference type="NCBI Taxonomy" id="1938817"/>
    <lineage>
        <taxon>Bacteria</taxon>
        <taxon>Pseudomonadati</taxon>
        <taxon>Pseudomonadota</taxon>
        <taxon>Betaproteobacteria</taxon>
        <taxon>Burkholderiales</taxon>
        <taxon>Burkholderiaceae</taxon>
        <taxon>Polynucleobacter</taxon>
    </lineage>
</organism>
<keyword evidence="2" id="KW-1185">Reference proteome</keyword>
<evidence type="ECO:0000313" key="1">
    <source>
        <dbReference type="EMBL" id="SMC79554.1"/>
    </source>
</evidence>
<protein>
    <submittedName>
        <fullName evidence="1">Phosphonate transport system substrate-binding protein</fullName>
    </submittedName>
</protein>
<dbReference type="SUPFAM" id="SSF53850">
    <property type="entry name" value="Periplasmic binding protein-like II"/>
    <property type="match status" value="1"/>
</dbReference>
<dbReference type="AlphaFoldDB" id="A0A1W2C3F7"/>
<dbReference type="PANTHER" id="PTHR35841">
    <property type="entry name" value="PHOSPHONATES-BINDING PERIPLASMIC PROTEIN"/>
    <property type="match status" value="1"/>
</dbReference>
<dbReference type="Gene3D" id="3.40.190.10">
    <property type="entry name" value="Periplasmic binding protein-like II"/>
    <property type="match status" value="2"/>
</dbReference>
<dbReference type="Proteomes" id="UP000192708">
    <property type="component" value="Unassembled WGS sequence"/>
</dbReference>
<proteinExistence type="predicted"/>
<name>A0A1W2C3F7_9BURK</name>
<gene>
    <name evidence="1" type="ORF">SAMN06296008_11840</name>
</gene>
<dbReference type="STRING" id="1938817.SAMN06296008_11840"/>
<dbReference type="PROSITE" id="PS51257">
    <property type="entry name" value="PROKAR_LIPOPROTEIN"/>
    <property type="match status" value="1"/>
</dbReference>